<keyword evidence="1" id="KW-0732">Signal</keyword>
<sequence>MAQRRARVSFTHIFLAGLVATTGAAFPDRDSSAKLISSSAADLAAREMSLLDKMTFAFM</sequence>
<organism evidence="2 3">
    <name type="scientific">Exophiala mesophila</name>
    <name type="common">Black yeast-like fungus</name>
    <dbReference type="NCBI Taxonomy" id="212818"/>
    <lineage>
        <taxon>Eukaryota</taxon>
        <taxon>Fungi</taxon>
        <taxon>Dikarya</taxon>
        <taxon>Ascomycota</taxon>
        <taxon>Pezizomycotina</taxon>
        <taxon>Eurotiomycetes</taxon>
        <taxon>Chaetothyriomycetidae</taxon>
        <taxon>Chaetothyriales</taxon>
        <taxon>Herpotrichiellaceae</taxon>
        <taxon>Exophiala</taxon>
    </lineage>
</organism>
<gene>
    <name evidence="2" type="ORF">B0A52_07999</name>
</gene>
<feature type="signal peptide" evidence="1">
    <location>
        <begin position="1"/>
        <end position="24"/>
    </location>
</feature>
<evidence type="ECO:0000313" key="3">
    <source>
        <dbReference type="Proteomes" id="UP000288859"/>
    </source>
</evidence>
<reference evidence="2 3" key="1">
    <citation type="submission" date="2017-03" db="EMBL/GenBank/DDBJ databases">
        <title>Genomes of endolithic fungi from Antarctica.</title>
        <authorList>
            <person name="Coleine C."/>
            <person name="Masonjones S."/>
            <person name="Stajich J.E."/>
        </authorList>
    </citation>
    <scope>NUCLEOTIDE SEQUENCE [LARGE SCALE GENOMIC DNA]</scope>
    <source>
        <strain evidence="2 3">CCFEE 6314</strain>
    </source>
</reference>
<dbReference type="Proteomes" id="UP000288859">
    <property type="component" value="Unassembled WGS sequence"/>
</dbReference>
<feature type="chain" id="PRO_5019541696" evidence="1">
    <location>
        <begin position="25"/>
        <end position="59"/>
    </location>
</feature>
<evidence type="ECO:0000256" key="1">
    <source>
        <dbReference type="SAM" id="SignalP"/>
    </source>
</evidence>
<name>A0A438MYW9_EXOME</name>
<proteinExistence type="predicted"/>
<dbReference type="EMBL" id="NAJM01000033">
    <property type="protein sequence ID" value="RVX68932.1"/>
    <property type="molecule type" value="Genomic_DNA"/>
</dbReference>
<dbReference type="AlphaFoldDB" id="A0A438MYW9"/>
<protein>
    <submittedName>
        <fullName evidence="2">Uncharacterized protein</fullName>
    </submittedName>
</protein>
<accession>A0A438MYW9</accession>
<evidence type="ECO:0000313" key="2">
    <source>
        <dbReference type="EMBL" id="RVX68932.1"/>
    </source>
</evidence>
<comment type="caution">
    <text evidence="2">The sequence shown here is derived from an EMBL/GenBank/DDBJ whole genome shotgun (WGS) entry which is preliminary data.</text>
</comment>